<comment type="caution">
    <text evidence="4">The sequence shown here is derived from an EMBL/GenBank/DDBJ whole genome shotgun (WGS) entry which is preliminary data.</text>
</comment>
<sequence length="153" mass="16876">MSDYPMSVREMDEKDIPAVLAIQNETHFENWDEKALKRLLGKSFTFAFVAEAPTAAGEWKVAGFAVFSCAADEAEILAIATAQEFLRKGVATEIFAEGESALADAGARQFYLEVRAGNANAIAFYRKLGFDQCGERKKYYSDGENAVLMSRPL</sequence>
<evidence type="ECO:0000259" key="3">
    <source>
        <dbReference type="PROSITE" id="PS51186"/>
    </source>
</evidence>
<dbReference type="EMBL" id="QGHD01000001">
    <property type="protein sequence ID" value="PWL04071.1"/>
    <property type="molecule type" value="Genomic_DNA"/>
</dbReference>
<keyword evidence="1" id="KW-0808">Transferase</keyword>
<dbReference type="Pfam" id="PF00583">
    <property type="entry name" value="Acetyltransf_1"/>
    <property type="match status" value="1"/>
</dbReference>
<evidence type="ECO:0000256" key="2">
    <source>
        <dbReference type="ARBA" id="ARBA00023315"/>
    </source>
</evidence>
<protein>
    <submittedName>
        <fullName evidence="4">[SSU ribosomal protein S18P]-alanine acetyltransferase</fullName>
    </submittedName>
</protein>
<accession>A0ABX5LSP1</accession>
<keyword evidence="4" id="KW-0687">Ribonucleoprotein</keyword>
<reference evidence="4 5" key="1">
    <citation type="submission" date="2018-05" db="EMBL/GenBank/DDBJ databases">
        <title>Animal gut microbial communities from fecal samples from Wisconsin, USA.</title>
        <authorList>
            <person name="Neumann A."/>
        </authorList>
    </citation>
    <scope>NUCLEOTIDE SEQUENCE [LARGE SCALE GENOMIC DNA]</scope>
    <source>
        <strain evidence="4 5">UWS4</strain>
    </source>
</reference>
<dbReference type="InterPro" id="IPR016181">
    <property type="entry name" value="Acyl_CoA_acyltransferase"/>
</dbReference>
<organism evidence="4 5">
    <name type="scientific">Hallerella porci</name>
    <dbReference type="NCBI Taxonomy" id="1945871"/>
    <lineage>
        <taxon>Bacteria</taxon>
        <taxon>Pseudomonadati</taxon>
        <taxon>Fibrobacterota</taxon>
        <taxon>Fibrobacteria</taxon>
        <taxon>Fibrobacterales</taxon>
        <taxon>Fibrobacteraceae</taxon>
        <taxon>Hallerella</taxon>
    </lineage>
</organism>
<dbReference type="InterPro" id="IPR050680">
    <property type="entry name" value="YpeA/RimI_acetyltransf"/>
</dbReference>
<dbReference type="GO" id="GO:0005840">
    <property type="term" value="C:ribosome"/>
    <property type="evidence" value="ECO:0007669"/>
    <property type="project" value="UniProtKB-KW"/>
</dbReference>
<evidence type="ECO:0000256" key="1">
    <source>
        <dbReference type="ARBA" id="ARBA00022679"/>
    </source>
</evidence>
<gene>
    <name evidence="4" type="ORF">B0H50_10182</name>
</gene>
<name>A0ABX5LSP1_9BACT</name>
<evidence type="ECO:0000313" key="5">
    <source>
        <dbReference type="Proteomes" id="UP000245523"/>
    </source>
</evidence>
<evidence type="ECO:0000313" key="4">
    <source>
        <dbReference type="EMBL" id="PWL04071.1"/>
    </source>
</evidence>
<dbReference type="InterPro" id="IPR000182">
    <property type="entry name" value="GNAT_dom"/>
</dbReference>
<dbReference type="PROSITE" id="PS51186">
    <property type="entry name" value="GNAT"/>
    <property type="match status" value="1"/>
</dbReference>
<dbReference type="Gene3D" id="3.40.630.30">
    <property type="match status" value="1"/>
</dbReference>
<keyword evidence="4" id="KW-0689">Ribosomal protein</keyword>
<proteinExistence type="predicted"/>
<dbReference type="Proteomes" id="UP000245523">
    <property type="component" value="Unassembled WGS sequence"/>
</dbReference>
<keyword evidence="2" id="KW-0012">Acyltransferase</keyword>
<dbReference type="PANTHER" id="PTHR43420">
    <property type="entry name" value="ACETYLTRANSFERASE"/>
    <property type="match status" value="1"/>
</dbReference>
<dbReference type="CDD" id="cd04301">
    <property type="entry name" value="NAT_SF"/>
    <property type="match status" value="1"/>
</dbReference>
<keyword evidence="5" id="KW-1185">Reference proteome</keyword>
<dbReference type="PANTHER" id="PTHR43420:SF12">
    <property type="entry name" value="N-ACETYLTRANSFERASE DOMAIN-CONTAINING PROTEIN"/>
    <property type="match status" value="1"/>
</dbReference>
<dbReference type="RefSeq" id="WP_146129107.1">
    <property type="nucleotide sequence ID" value="NZ_JAXEIU010000026.1"/>
</dbReference>
<dbReference type="SUPFAM" id="SSF55729">
    <property type="entry name" value="Acyl-CoA N-acyltransferases (Nat)"/>
    <property type="match status" value="1"/>
</dbReference>
<feature type="domain" description="N-acetyltransferase" evidence="3">
    <location>
        <begin position="6"/>
        <end position="153"/>
    </location>
</feature>